<protein>
    <submittedName>
        <fullName evidence="2">Uncharacterized protein</fullName>
    </submittedName>
</protein>
<accession>A0A812D131</accession>
<keyword evidence="3" id="KW-1185">Reference proteome</keyword>
<proteinExistence type="predicted"/>
<comment type="caution">
    <text evidence="2">The sequence shown here is derived from an EMBL/GenBank/DDBJ whole genome shotgun (WGS) entry which is preliminary data.</text>
</comment>
<keyword evidence="1" id="KW-0812">Transmembrane</keyword>
<feature type="transmembrane region" description="Helical" evidence="1">
    <location>
        <begin position="7"/>
        <end position="27"/>
    </location>
</feature>
<organism evidence="2 3">
    <name type="scientific">Acanthosepion pharaonis</name>
    <name type="common">Pharaoh cuttlefish</name>
    <name type="synonym">Sepia pharaonis</name>
    <dbReference type="NCBI Taxonomy" id="158019"/>
    <lineage>
        <taxon>Eukaryota</taxon>
        <taxon>Metazoa</taxon>
        <taxon>Spiralia</taxon>
        <taxon>Lophotrochozoa</taxon>
        <taxon>Mollusca</taxon>
        <taxon>Cephalopoda</taxon>
        <taxon>Coleoidea</taxon>
        <taxon>Decapodiformes</taxon>
        <taxon>Sepiida</taxon>
        <taxon>Sepiina</taxon>
        <taxon>Sepiidae</taxon>
        <taxon>Acanthosepion</taxon>
    </lineage>
</organism>
<keyword evidence="1" id="KW-0472">Membrane</keyword>
<reference evidence="2" key="1">
    <citation type="submission" date="2021-01" db="EMBL/GenBank/DDBJ databases">
        <authorList>
            <person name="Li R."/>
            <person name="Bekaert M."/>
        </authorList>
    </citation>
    <scope>NUCLEOTIDE SEQUENCE</scope>
    <source>
        <strain evidence="2">Farmed</strain>
    </source>
</reference>
<evidence type="ECO:0000313" key="2">
    <source>
        <dbReference type="EMBL" id="CAE1288026.1"/>
    </source>
</evidence>
<keyword evidence="1" id="KW-1133">Transmembrane helix</keyword>
<sequence length="165" mass="18259">MLIPELICLVLFSFCSLHTLSLLLLPLTFTPLPSTPSRLSSLLLLLYFHFILPAILNLLNAPTVLFFQSSLYTTSAGLLPFFITPTVSTLLLSFHSPLSSLLIHSPPSLFLASFPYHSCCPLHFPLVDIFLITPALFTSTPSLHDLATLLLPLLFTLAPSFHIHF</sequence>
<gene>
    <name evidence="2" type="ORF">SPHA_46890</name>
</gene>
<feature type="transmembrane region" description="Helical" evidence="1">
    <location>
        <begin position="71"/>
        <end position="94"/>
    </location>
</feature>
<dbReference type="AlphaFoldDB" id="A0A812D131"/>
<dbReference type="Proteomes" id="UP000597762">
    <property type="component" value="Unassembled WGS sequence"/>
</dbReference>
<feature type="transmembrane region" description="Helical" evidence="1">
    <location>
        <begin position="39"/>
        <end position="59"/>
    </location>
</feature>
<dbReference type="EMBL" id="CAHIKZ030002509">
    <property type="protein sequence ID" value="CAE1288026.1"/>
    <property type="molecule type" value="Genomic_DNA"/>
</dbReference>
<name>A0A812D131_ACAPH</name>
<evidence type="ECO:0000256" key="1">
    <source>
        <dbReference type="SAM" id="Phobius"/>
    </source>
</evidence>
<evidence type="ECO:0000313" key="3">
    <source>
        <dbReference type="Proteomes" id="UP000597762"/>
    </source>
</evidence>